<feature type="domain" description="Tripartite ATP-independent periplasmic transporters DctQ component" evidence="10">
    <location>
        <begin position="41"/>
        <end position="157"/>
    </location>
</feature>
<evidence type="ECO:0000256" key="5">
    <source>
        <dbReference type="ARBA" id="ARBA00022692"/>
    </source>
</evidence>
<comment type="function">
    <text evidence="9">Part of the tripartite ATP-independent periplasmic (TRAP) transport system.</text>
</comment>
<evidence type="ECO:0000256" key="4">
    <source>
        <dbReference type="ARBA" id="ARBA00022519"/>
    </source>
</evidence>
<dbReference type="PANTHER" id="PTHR35011">
    <property type="entry name" value="2,3-DIKETO-L-GULONATE TRAP TRANSPORTER SMALL PERMEASE PROTEIN YIAM"/>
    <property type="match status" value="1"/>
</dbReference>
<feature type="transmembrane region" description="Helical" evidence="9">
    <location>
        <begin position="90"/>
        <end position="111"/>
    </location>
</feature>
<comment type="subunit">
    <text evidence="9">The complex comprises the extracytoplasmic solute receptor protein and the two transmembrane proteins.</text>
</comment>
<gene>
    <name evidence="11" type="ORF">C7476_111104</name>
</gene>
<dbReference type="GO" id="GO:0005886">
    <property type="term" value="C:plasma membrane"/>
    <property type="evidence" value="ECO:0007669"/>
    <property type="project" value="UniProtKB-SubCell"/>
</dbReference>
<dbReference type="RefSeq" id="WP_181872505.1">
    <property type="nucleotide sequence ID" value="NZ_QPJM01000011.1"/>
</dbReference>
<keyword evidence="4 9" id="KW-0997">Cell inner membrane</keyword>
<dbReference type="PANTHER" id="PTHR35011:SF2">
    <property type="entry name" value="2,3-DIKETO-L-GULONATE TRAP TRANSPORTER SMALL PERMEASE PROTEIN YIAM"/>
    <property type="match status" value="1"/>
</dbReference>
<dbReference type="AlphaFoldDB" id="A0A368YLY1"/>
<accession>A0A368YLY1</accession>
<evidence type="ECO:0000256" key="2">
    <source>
        <dbReference type="ARBA" id="ARBA00022448"/>
    </source>
</evidence>
<evidence type="ECO:0000259" key="10">
    <source>
        <dbReference type="Pfam" id="PF04290"/>
    </source>
</evidence>
<name>A0A368YLY1_9HYPH</name>
<evidence type="ECO:0000256" key="9">
    <source>
        <dbReference type="RuleBase" id="RU369079"/>
    </source>
</evidence>
<evidence type="ECO:0000313" key="11">
    <source>
        <dbReference type="EMBL" id="RCW81242.1"/>
    </source>
</evidence>
<proteinExistence type="inferred from homology"/>
<evidence type="ECO:0000256" key="1">
    <source>
        <dbReference type="ARBA" id="ARBA00004429"/>
    </source>
</evidence>
<keyword evidence="2 9" id="KW-0813">Transport</keyword>
<keyword evidence="3" id="KW-1003">Cell membrane</keyword>
<dbReference type="InterPro" id="IPR007387">
    <property type="entry name" value="TRAP_DctQ"/>
</dbReference>
<dbReference type="Proteomes" id="UP000253324">
    <property type="component" value="Unassembled WGS sequence"/>
</dbReference>
<comment type="similarity">
    <text evidence="8 9">Belongs to the TRAP transporter small permease family.</text>
</comment>
<evidence type="ECO:0000256" key="7">
    <source>
        <dbReference type="ARBA" id="ARBA00023136"/>
    </source>
</evidence>
<protein>
    <recommendedName>
        <fullName evidence="9">TRAP transporter small permease protein</fullName>
    </recommendedName>
</protein>
<dbReference type="Pfam" id="PF04290">
    <property type="entry name" value="DctQ"/>
    <property type="match status" value="1"/>
</dbReference>
<organism evidence="11 12">
    <name type="scientific">Phyllobacterium bourgognense</name>
    <dbReference type="NCBI Taxonomy" id="314236"/>
    <lineage>
        <taxon>Bacteria</taxon>
        <taxon>Pseudomonadati</taxon>
        <taxon>Pseudomonadota</taxon>
        <taxon>Alphaproteobacteria</taxon>
        <taxon>Hyphomicrobiales</taxon>
        <taxon>Phyllobacteriaceae</taxon>
        <taxon>Phyllobacterium</taxon>
    </lineage>
</organism>
<keyword evidence="7 9" id="KW-0472">Membrane</keyword>
<dbReference type="GO" id="GO:0022857">
    <property type="term" value="F:transmembrane transporter activity"/>
    <property type="evidence" value="ECO:0007669"/>
    <property type="project" value="UniProtKB-UniRule"/>
</dbReference>
<keyword evidence="12" id="KW-1185">Reference proteome</keyword>
<comment type="caution">
    <text evidence="11">The sequence shown here is derived from an EMBL/GenBank/DDBJ whole genome shotgun (WGS) entry which is preliminary data.</text>
</comment>
<feature type="transmembrane region" description="Helical" evidence="9">
    <location>
        <begin position="51"/>
        <end position="69"/>
    </location>
</feature>
<evidence type="ECO:0000256" key="3">
    <source>
        <dbReference type="ARBA" id="ARBA00022475"/>
    </source>
</evidence>
<evidence type="ECO:0000256" key="6">
    <source>
        <dbReference type="ARBA" id="ARBA00022989"/>
    </source>
</evidence>
<dbReference type="GO" id="GO:0015740">
    <property type="term" value="P:C4-dicarboxylate transport"/>
    <property type="evidence" value="ECO:0007669"/>
    <property type="project" value="TreeGrafter"/>
</dbReference>
<evidence type="ECO:0000313" key="12">
    <source>
        <dbReference type="Proteomes" id="UP000253324"/>
    </source>
</evidence>
<comment type="subcellular location">
    <subcellularLocation>
        <location evidence="1 9">Cell inner membrane</location>
        <topology evidence="1 9">Multi-pass membrane protein</topology>
    </subcellularLocation>
</comment>
<dbReference type="EMBL" id="QPJM01000011">
    <property type="protein sequence ID" value="RCW81242.1"/>
    <property type="molecule type" value="Genomic_DNA"/>
</dbReference>
<reference evidence="11 12" key="1">
    <citation type="submission" date="2018-07" db="EMBL/GenBank/DDBJ databases">
        <title>Genomic Encyclopedia of Type Strains, Phase III (KMG-III): the genomes of soil and plant-associated and newly described type strains.</title>
        <authorList>
            <person name="Whitman W."/>
        </authorList>
    </citation>
    <scope>NUCLEOTIDE SEQUENCE [LARGE SCALE GENOMIC DNA]</scope>
    <source>
        <strain evidence="11 12">31-25a</strain>
    </source>
</reference>
<feature type="transmembrane region" description="Helical" evidence="9">
    <location>
        <begin position="12"/>
        <end position="31"/>
    </location>
</feature>
<keyword evidence="5 9" id="KW-0812">Transmembrane</keyword>
<sequence length="184" mass="19997">MLRNLIFRTMEMLMVACLAAMVTMVFTNAALRKLSDYGLTLFGGGITVSEELSRILFVWLTFVGAVVVAGQWGHLGVETLVGKLRGRARIAAMFTSDILVLVCCAVLFIGTWRQAPIHADNIAPVTGMPMIWVYGAGFITSIGIGLIVVGRVFRVLTGRITDQELRQFAGEVDDPNGLPKGHVE</sequence>
<keyword evidence="6 9" id="KW-1133">Transmembrane helix</keyword>
<evidence type="ECO:0000256" key="8">
    <source>
        <dbReference type="ARBA" id="ARBA00038436"/>
    </source>
</evidence>
<dbReference type="InterPro" id="IPR055348">
    <property type="entry name" value="DctQ"/>
</dbReference>
<feature type="transmembrane region" description="Helical" evidence="9">
    <location>
        <begin position="131"/>
        <end position="153"/>
    </location>
</feature>